<dbReference type="EMBL" id="CP003382">
    <property type="protein sequence ID" value="AFZ68537.1"/>
    <property type="molecule type" value="Genomic_DNA"/>
</dbReference>
<dbReference type="RefSeq" id="WP_015236836.1">
    <property type="nucleotide sequence ID" value="NC_019793.1"/>
</dbReference>
<name>L0A5U1_DEIPD</name>
<reference evidence="3" key="1">
    <citation type="submission" date="2012-03" db="EMBL/GenBank/DDBJ databases">
        <title>Complete sequence of chromosome of Deinococcus peraridilitoris DSM 19664.</title>
        <authorList>
            <person name="Lucas S."/>
            <person name="Copeland A."/>
            <person name="Lapidus A."/>
            <person name="Glavina del Rio T."/>
            <person name="Dalin E."/>
            <person name="Tice H."/>
            <person name="Bruce D."/>
            <person name="Goodwin L."/>
            <person name="Pitluck S."/>
            <person name="Peters L."/>
            <person name="Mikhailova N."/>
            <person name="Lu M."/>
            <person name="Kyrpides N."/>
            <person name="Mavromatis K."/>
            <person name="Ivanova N."/>
            <person name="Brettin T."/>
            <person name="Detter J.C."/>
            <person name="Han C."/>
            <person name="Larimer F."/>
            <person name="Land M."/>
            <person name="Hauser L."/>
            <person name="Markowitz V."/>
            <person name="Cheng J.-F."/>
            <person name="Hugenholtz P."/>
            <person name="Woyke T."/>
            <person name="Wu D."/>
            <person name="Pukall R."/>
            <person name="Steenblock K."/>
            <person name="Brambilla E."/>
            <person name="Klenk H.-P."/>
            <person name="Eisen J.A."/>
        </authorList>
    </citation>
    <scope>NUCLEOTIDE SEQUENCE [LARGE SCALE GENOMIC DNA]</scope>
    <source>
        <strain evidence="3">DSM 19664 / LMG 22246 / CIP 109416 / KR-200</strain>
    </source>
</reference>
<keyword evidence="3" id="KW-1185">Reference proteome</keyword>
<dbReference type="STRING" id="937777.Deipe_3089"/>
<dbReference type="PATRIC" id="fig|937777.3.peg.3105"/>
<sequence length="152" mass="16742">MPRLAFLLLLILTLSACGKRANSIPQTVMLTVAGSFDRQADSRERLRGTLQRRTIWTTTPPIAAREVRVTYDTEQRTILWRLDLLQSGLSLADLAGKGRVRSLGTAGGGEVFALEDGPLAGSLALREPGRLSLISRPYAMLYEPDLQHWVSP</sequence>
<evidence type="ECO:0000256" key="1">
    <source>
        <dbReference type="SAM" id="SignalP"/>
    </source>
</evidence>
<dbReference type="Proteomes" id="UP000010467">
    <property type="component" value="Chromosome"/>
</dbReference>
<protein>
    <submittedName>
        <fullName evidence="2">Uncharacterized protein</fullName>
    </submittedName>
</protein>
<dbReference type="HOGENOM" id="CLU_139040_0_0_0"/>
<dbReference type="OrthoDB" id="67975at2"/>
<keyword evidence="1" id="KW-0732">Signal</keyword>
<dbReference type="AlphaFoldDB" id="L0A5U1"/>
<evidence type="ECO:0000313" key="3">
    <source>
        <dbReference type="Proteomes" id="UP000010467"/>
    </source>
</evidence>
<dbReference type="KEGG" id="dpd:Deipe_3089"/>
<gene>
    <name evidence="2" type="ordered locus">Deipe_3089</name>
</gene>
<feature type="signal peptide" evidence="1">
    <location>
        <begin position="1"/>
        <end position="21"/>
    </location>
</feature>
<accession>L0A5U1</accession>
<dbReference type="PROSITE" id="PS51257">
    <property type="entry name" value="PROKAR_LIPOPROTEIN"/>
    <property type="match status" value="1"/>
</dbReference>
<feature type="chain" id="PRO_5003939042" evidence="1">
    <location>
        <begin position="22"/>
        <end position="152"/>
    </location>
</feature>
<organism evidence="2 3">
    <name type="scientific">Deinococcus peraridilitoris (strain DSM 19664 / LMG 22246 / CIP 109416 / KR-200)</name>
    <dbReference type="NCBI Taxonomy" id="937777"/>
    <lineage>
        <taxon>Bacteria</taxon>
        <taxon>Thermotogati</taxon>
        <taxon>Deinococcota</taxon>
        <taxon>Deinococci</taxon>
        <taxon>Deinococcales</taxon>
        <taxon>Deinococcaceae</taxon>
        <taxon>Deinococcus</taxon>
    </lineage>
</organism>
<evidence type="ECO:0000313" key="2">
    <source>
        <dbReference type="EMBL" id="AFZ68537.1"/>
    </source>
</evidence>
<proteinExistence type="predicted"/>